<sequence length="76" mass="8591">MNQSESGQENPGNQGEEARTFLVRNPPNLVQSLVTNGINRQCPQQPPEFRTPQLTTSVNLNHYLVTVQVNYPRIDD</sequence>
<evidence type="ECO:0000313" key="1">
    <source>
        <dbReference type="EMBL" id="KAF3209749.1"/>
    </source>
</evidence>
<proteinExistence type="predicted"/>
<gene>
    <name evidence="1" type="ORF">TWF679_007287</name>
</gene>
<dbReference type="AlphaFoldDB" id="A0A8H8V824"/>
<name>A0A8H8V824_ORBOL</name>
<protein>
    <submittedName>
        <fullName evidence="1">Uncharacterized protein</fullName>
    </submittedName>
</protein>
<evidence type="ECO:0000313" key="2">
    <source>
        <dbReference type="Proteomes" id="UP000614610"/>
    </source>
</evidence>
<dbReference type="Proteomes" id="UP000614610">
    <property type="component" value="Unassembled WGS sequence"/>
</dbReference>
<dbReference type="EMBL" id="WIWT01000041">
    <property type="protein sequence ID" value="KAF3209749.1"/>
    <property type="molecule type" value="Genomic_DNA"/>
</dbReference>
<comment type="caution">
    <text evidence="1">The sequence shown here is derived from an EMBL/GenBank/DDBJ whole genome shotgun (WGS) entry which is preliminary data.</text>
</comment>
<accession>A0A8H8V824</accession>
<organism evidence="1 2">
    <name type="scientific">Orbilia oligospora</name>
    <name type="common">Nematode-trapping fungus</name>
    <name type="synonym">Arthrobotrys oligospora</name>
    <dbReference type="NCBI Taxonomy" id="2813651"/>
    <lineage>
        <taxon>Eukaryota</taxon>
        <taxon>Fungi</taxon>
        <taxon>Dikarya</taxon>
        <taxon>Ascomycota</taxon>
        <taxon>Pezizomycotina</taxon>
        <taxon>Orbiliomycetes</taxon>
        <taxon>Orbiliales</taxon>
        <taxon>Orbiliaceae</taxon>
        <taxon>Orbilia</taxon>
    </lineage>
</organism>
<reference evidence="1" key="1">
    <citation type="submission" date="2019-06" db="EMBL/GenBank/DDBJ databases">
        <authorList>
            <person name="Palmer J.M."/>
        </authorList>
    </citation>
    <scope>NUCLEOTIDE SEQUENCE</scope>
    <source>
        <strain evidence="1">TWF679</strain>
    </source>
</reference>